<protein>
    <submittedName>
        <fullName evidence="5">AraC family transcriptional regulator</fullName>
    </submittedName>
</protein>
<evidence type="ECO:0000256" key="1">
    <source>
        <dbReference type="ARBA" id="ARBA00023015"/>
    </source>
</evidence>
<dbReference type="PROSITE" id="PS01124">
    <property type="entry name" value="HTH_ARAC_FAMILY_2"/>
    <property type="match status" value="1"/>
</dbReference>
<evidence type="ECO:0000259" key="4">
    <source>
        <dbReference type="PROSITE" id="PS01124"/>
    </source>
</evidence>
<dbReference type="PANTHER" id="PTHR43280">
    <property type="entry name" value="ARAC-FAMILY TRANSCRIPTIONAL REGULATOR"/>
    <property type="match status" value="1"/>
</dbReference>
<sequence length="285" mass="32933">MIIDYKRLDLFGKMLFETMVLKPPFQKDNIMQNEACFLHIIEGTYNSTSEKEQIQVNSKESILMKCGNYLSDMIPTPNTEKYQAIAVHFFPEVLSRIYENKLPEFLKKKTSPSIGMAKIHNDKVIEKYIDSLLFYFENPQVVDEEILILKLKEIILLLSKTKNAPEIKIILSNLFEPNSYTLRDIVDAHLYSSITIERLASLAGMSVSTFKRQFKKAYQESPATYLRTKKIEKALELLSKTELRATEIAYECGFSSVAHFSRIFKEQHGMSPTTYKLNHFGKSLD</sequence>
<dbReference type="Proteomes" id="UP000235826">
    <property type="component" value="Chromosome"/>
</dbReference>
<organism evidence="5 6">
    <name type="scientific">Flavivirga eckloniae</name>
    <dbReference type="NCBI Taxonomy" id="1803846"/>
    <lineage>
        <taxon>Bacteria</taxon>
        <taxon>Pseudomonadati</taxon>
        <taxon>Bacteroidota</taxon>
        <taxon>Flavobacteriia</taxon>
        <taxon>Flavobacteriales</taxon>
        <taxon>Flavobacteriaceae</taxon>
        <taxon>Flavivirga</taxon>
    </lineage>
</organism>
<dbReference type="OrthoDB" id="4480133at2"/>
<dbReference type="PANTHER" id="PTHR43280:SF2">
    <property type="entry name" value="HTH-TYPE TRANSCRIPTIONAL REGULATOR EXSA"/>
    <property type="match status" value="1"/>
</dbReference>
<dbReference type="Pfam" id="PF12833">
    <property type="entry name" value="HTH_18"/>
    <property type="match status" value="1"/>
</dbReference>
<evidence type="ECO:0000256" key="3">
    <source>
        <dbReference type="ARBA" id="ARBA00023163"/>
    </source>
</evidence>
<accession>A0A2K9PS37</accession>
<dbReference type="AlphaFoldDB" id="A0A2K9PS37"/>
<dbReference type="InterPro" id="IPR054015">
    <property type="entry name" value="ExsA-like_N"/>
</dbReference>
<gene>
    <name evidence="5" type="ORF">C1H87_14640</name>
</gene>
<dbReference type="EMBL" id="CP025791">
    <property type="protein sequence ID" value="AUP79875.1"/>
    <property type="molecule type" value="Genomic_DNA"/>
</dbReference>
<evidence type="ECO:0000313" key="6">
    <source>
        <dbReference type="Proteomes" id="UP000235826"/>
    </source>
</evidence>
<dbReference type="InterPro" id="IPR020449">
    <property type="entry name" value="Tscrpt_reg_AraC-type_HTH"/>
</dbReference>
<dbReference type="Pfam" id="PF22200">
    <property type="entry name" value="ExsA_N"/>
    <property type="match status" value="1"/>
</dbReference>
<dbReference type="SMART" id="SM00342">
    <property type="entry name" value="HTH_ARAC"/>
    <property type="match status" value="1"/>
</dbReference>
<dbReference type="InterPro" id="IPR009057">
    <property type="entry name" value="Homeodomain-like_sf"/>
</dbReference>
<name>A0A2K9PS37_9FLAO</name>
<keyword evidence="6" id="KW-1185">Reference proteome</keyword>
<keyword evidence="1" id="KW-0805">Transcription regulation</keyword>
<keyword evidence="3" id="KW-0804">Transcription</keyword>
<dbReference type="Gene3D" id="1.10.10.60">
    <property type="entry name" value="Homeodomain-like"/>
    <property type="match status" value="2"/>
</dbReference>
<dbReference type="RefSeq" id="WP_102756527.1">
    <property type="nucleotide sequence ID" value="NZ_CP025791.1"/>
</dbReference>
<reference evidence="5 6" key="1">
    <citation type="submission" date="2018-01" db="EMBL/GenBank/DDBJ databases">
        <title>Complete genome sequence of Flavivirga eckloniae ECD14 isolated from seaweed Ecklonia cava.</title>
        <authorList>
            <person name="Lee J.H."/>
            <person name="Baik K.S."/>
            <person name="Seong C.N."/>
        </authorList>
    </citation>
    <scope>NUCLEOTIDE SEQUENCE [LARGE SCALE GENOMIC DNA]</scope>
    <source>
        <strain evidence="5 6">ECD14</strain>
    </source>
</reference>
<dbReference type="SUPFAM" id="SSF46689">
    <property type="entry name" value="Homeodomain-like"/>
    <property type="match status" value="2"/>
</dbReference>
<keyword evidence="2" id="KW-0238">DNA-binding</keyword>
<dbReference type="GO" id="GO:0043565">
    <property type="term" value="F:sequence-specific DNA binding"/>
    <property type="evidence" value="ECO:0007669"/>
    <property type="project" value="InterPro"/>
</dbReference>
<dbReference type="KEGG" id="fek:C1H87_14640"/>
<dbReference type="GO" id="GO:0003700">
    <property type="term" value="F:DNA-binding transcription factor activity"/>
    <property type="evidence" value="ECO:0007669"/>
    <property type="project" value="InterPro"/>
</dbReference>
<evidence type="ECO:0000313" key="5">
    <source>
        <dbReference type="EMBL" id="AUP79875.1"/>
    </source>
</evidence>
<dbReference type="PRINTS" id="PR00032">
    <property type="entry name" value="HTHARAC"/>
</dbReference>
<feature type="domain" description="HTH araC/xylS-type" evidence="4">
    <location>
        <begin position="180"/>
        <end position="278"/>
    </location>
</feature>
<dbReference type="InterPro" id="IPR018060">
    <property type="entry name" value="HTH_AraC"/>
</dbReference>
<proteinExistence type="predicted"/>
<evidence type="ECO:0000256" key="2">
    <source>
        <dbReference type="ARBA" id="ARBA00023125"/>
    </source>
</evidence>